<dbReference type="SUPFAM" id="SSF52540">
    <property type="entry name" value="P-loop containing nucleoside triphosphate hydrolases"/>
    <property type="match status" value="1"/>
</dbReference>
<dbReference type="eggNOG" id="KOG0953">
    <property type="taxonomic scope" value="Eukaryota"/>
</dbReference>
<dbReference type="CDD" id="cd18805">
    <property type="entry name" value="SF2_C_suv3"/>
    <property type="match status" value="1"/>
</dbReference>
<evidence type="ECO:0000256" key="3">
    <source>
        <dbReference type="ARBA" id="ARBA00022741"/>
    </source>
</evidence>
<dbReference type="PROSITE" id="PS51194">
    <property type="entry name" value="HELICASE_CTER"/>
    <property type="match status" value="1"/>
</dbReference>
<dbReference type="Pfam" id="PF12513">
    <property type="entry name" value="SUV3_C"/>
    <property type="match status" value="1"/>
</dbReference>
<dbReference type="EMBL" id="GL996514">
    <property type="protein sequence ID" value="EGV65271.1"/>
    <property type="molecule type" value="Genomic_DNA"/>
</dbReference>
<dbReference type="GO" id="GO:0005524">
    <property type="term" value="F:ATP binding"/>
    <property type="evidence" value="ECO:0007669"/>
    <property type="project" value="UniProtKB-KW"/>
</dbReference>
<dbReference type="GO" id="GO:0003724">
    <property type="term" value="F:RNA helicase activity"/>
    <property type="evidence" value="ECO:0007669"/>
    <property type="project" value="UniProtKB-EC"/>
</dbReference>
<evidence type="ECO:0000256" key="1">
    <source>
        <dbReference type="ARBA" id="ARBA00004173"/>
    </source>
</evidence>
<dbReference type="GeneID" id="18248701"/>
<gene>
    <name evidence="12" type="ORF">CANTEDRAFT_119422</name>
</gene>
<sequence length="535" mass="59963">MLSKLVHKLRSQQLLVTAEGISRSIDFSNPAQWYPETRKMKRKIVMHVGPTNSGKTYQSLKKLEKCSSGYYAGPLRLLAREIYENFNGRGINCNLVTGEEVVARVDDDGKISQITSGTIEMVPLFKKMDLCIIDEIQMLADDMRGEAWTSALLGVQAKEVHVCGEERSVDLVRRIATLTGDEIEINRYERLGKLEVASQPVRGLERLKPGDCVIAFSKRKILQLKVAIEKSTKLKVAVIYGALPPEIRSEQAHGFNSGKFDVLVASDAVGMGLNLAIKRIVFSTTQKFNGTSVASLTQSAVRQIGGRAGRFSHDKSKSGGVITAMNKKDLAYIKKHMDGPVEDIPKACVWPTNEVWTSYISKFHPNTSMESILKDIDNGPINSDNFFLTNIESRMGIMELLSADGIMQQLSIEDQLKLSIAPVNLNINSPLVLGTLIKYIRNLVETKSMSILTVDFLPLEILRSKPLRLSPVAESLQVLTVLEDTHKLVLLFMWLAQRWPYLFVDVESAHDWKSLIEKRIGEELSNMRESKRMKR</sequence>
<dbReference type="Proteomes" id="UP000000707">
    <property type="component" value="Unassembled WGS sequence"/>
</dbReference>
<evidence type="ECO:0000256" key="9">
    <source>
        <dbReference type="ARBA" id="ARBA00047984"/>
    </source>
</evidence>
<evidence type="ECO:0000256" key="5">
    <source>
        <dbReference type="ARBA" id="ARBA00022806"/>
    </source>
</evidence>
<dbReference type="Gene3D" id="3.40.50.300">
    <property type="entry name" value="P-loop containing nucleotide triphosphate hydrolases"/>
    <property type="match status" value="2"/>
</dbReference>
<keyword evidence="7" id="KW-0809">Transit peptide</keyword>
<dbReference type="InterPro" id="IPR044774">
    <property type="entry name" value="Suv3_DEXQc"/>
</dbReference>
<dbReference type="Pfam" id="PF00271">
    <property type="entry name" value="Helicase_C"/>
    <property type="match status" value="1"/>
</dbReference>
<keyword evidence="13" id="KW-1185">Reference proteome</keyword>
<dbReference type="CDD" id="cd17913">
    <property type="entry name" value="DEXQc_Suv3"/>
    <property type="match status" value="1"/>
</dbReference>
<dbReference type="Pfam" id="PF22527">
    <property type="entry name" value="DEXQc_Suv3"/>
    <property type="match status" value="1"/>
</dbReference>
<evidence type="ECO:0000256" key="10">
    <source>
        <dbReference type="ARBA" id="ARBA00071444"/>
    </source>
</evidence>
<keyword evidence="6" id="KW-0067">ATP-binding</keyword>
<evidence type="ECO:0000256" key="6">
    <source>
        <dbReference type="ARBA" id="ARBA00022840"/>
    </source>
</evidence>
<dbReference type="OrthoDB" id="6692397at2759"/>
<dbReference type="GO" id="GO:0000965">
    <property type="term" value="P:mitochondrial RNA 3'-end processing"/>
    <property type="evidence" value="ECO:0007669"/>
    <property type="project" value="TreeGrafter"/>
</dbReference>
<dbReference type="InterPro" id="IPR027417">
    <property type="entry name" value="P-loop_NTPase"/>
</dbReference>
<reference evidence="12 13" key="1">
    <citation type="journal article" date="2011" name="Proc. Natl. Acad. Sci. U.S.A.">
        <title>Comparative genomics of xylose-fermenting fungi for enhanced biofuel production.</title>
        <authorList>
            <person name="Wohlbach D.J."/>
            <person name="Kuo A."/>
            <person name="Sato T.K."/>
            <person name="Potts K.M."/>
            <person name="Salamov A.A."/>
            <person name="LaButti K.M."/>
            <person name="Sun H."/>
            <person name="Clum A."/>
            <person name="Pangilinan J.L."/>
            <person name="Lindquist E.A."/>
            <person name="Lucas S."/>
            <person name="Lapidus A."/>
            <person name="Jin M."/>
            <person name="Gunawan C."/>
            <person name="Balan V."/>
            <person name="Dale B.E."/>
            <person name="Jeffries T.W."/>
            <person name="Zinkel R."/>
            <person name="Barry K.W."/>
            <person name="Grigoriev I.V."/>
            <person name="Gasch A.P."/>
        </authorList>
    </citation>
    <scope>NUCLEOTIDE SEQUENCE [LARGE SCALE GENOMIC DNA]</scope>
    <source>
        <strain evidence="13">ATCC 10573 / BCRC 21748 / CBS 615 / JCM 9827 / NBRC 10315 / NRRL Y-1498 / VKM Y-70</strain>
    </source>
</reference>
<evidence type="ECO:0000259" key="11">
    <source>
        <dbReference type="PROSITE" id="PS51194"/>
    </source>
</evidence>
<dbReference type="AlphaFoldDB" id="G3AZY1"/>
<dbReference type="GO" id="GO:0045025">
    <property type="term" value="C:mitochondrial degradosome"/>
    <property type="evidence" value="ECO:0007669"/>
    <property type="project" value="TreeGrafter"/>
</dbReference>
<dbReference type="SMART" id="SM00487">
    <property type="entry name" value="DEXDc"/>
    <property type="match status" value="1"/>
</dbReference>
<protein>
    <recommendedName>
        <fullName evidence="10">ATP-dependent RNA helicase SUV3, mitochondrial</fullName>
        <ecNumber evidence="2">3.6.4.13</ecNumber>
    </recommendedName>
</protein>
<dbReference type="PANTHER" id="PTHR12131">
    <property type="entry name" value="ATP-DEPENDENT RNA AND DNA HELICASE"/>
    <property type="match status" value="1"/>
</dbReference>
<accession>G3AZY1</accession>
<dbReference type="InterPro" id="IPR022192">
    <property type="entry name" value="SUV3_C"/>
</dbReference>
<keyword evidence="5" id="KW-0347">Helicase</keyword>
<dbReference type="InterPro" id="IPR050699">
    <property type="entry name" value="RNA-DNA_Helicase"/>
</dbReference>
<evidence type="ECO:0000313" key="13">
    <source>
        <dbReference type="Proteomes" id="UP000000707"/>
    </source>
</evidence>
<evidence type="ECO:0000256" key="8">
    <source>
        <dbReference type="ARBA" id="ARBA00023128"/>
    </source>
</evidence>
<dbReference type="GO" id="GO:0016787">
    <property type="term" value="F:hydrolase activity"/>
    <property type="evidence" value="ECO:0007669"/>
    <property type="project" value="UniProtKB-KW"/>
</dbReference>
<evidence type="ECO:0000256" key="4">
    <source>
        <dbReference type="ARBA" id="ARBA00022801"/>
    </source>
</evidence>
<dbReference type="STRING" id="590646.G3AZY1"/>
<keyword evidence="4 12" id="KW-0378">Hydrolase</keyword>
<dbReference type="InterPro" id="IPR001650">
    <property type="entry name" value="Helicase_C-like"/>
</dbReference>
<proteinExistence type="predicted"/>
<dbReference type="KEGG" id="cten:18248701"/>
<comment type="subcellular location">
    <subcellularLocation>
        <location evidence="1">Mitochondrion</location>
    </subcellularLocation>
</comment>
<dbReference type="InterPro" id="IPR055206">
    <property type="entry name" value="DEXQc_SUV3"/>
</dbReference>
<dbReference type="FunFam" id="3.40.50.300:FF:000269">
    <property type="entry name" value="ATP-dependent RNA helicase SUPV3L1, mitochondrial"/>
    <property type="match status" value="1"/>
</dbReference>
<dbReference type="SMART" id="SM00490">
    <property type="entry name" value="HELICc"/>
    <property type="match status" value="1"/>
</dbReference>
<dbReference type="InterPro" id="IPR014001">
    <property type="entry name" value="Helicase_ATP-bd"/>
</dbReference>
<evidence type="ECO:0000256" key="7">
    <source>
        <dbReference type="ARBA" id="ARBA00022946"/>
    </source>
</evidence>
<dbReference type="Gene3D" id="1.20.272.40">
    <property type="match status" value="1"/>
</dbReference>
<dbReference type="PANTHER" id="PTHR12131:SF1">
    <property type="entry name" value="ATP-DEPENDENT RNA HELICASE SUPV3L1, MITOCHONDRIAL-RELATED"/>
    <property type="match status" value="1"/>
</dbReference>
<dbReference type="EC" id="3.6.4.13" evidence="2"/>
<evidence type="ECO:0000313" key="12">
    <source>
        <dbReference type="EMBL" id="EGV65271.1"/>
    </source>
</evidence>
<dbReference type="Gene3D" id="1.20.58.1080">
    <property type="match status" value="1"/>
</dbReference>
<evidence type="ECO:0000256" key="2">
    <source>
        <dbReference type="ARBA" id="ARBA00012552"/>
    </source>
</evidence>
<dbReference type="HOGENOM" id="CLU_010647_2_0_1"/>
<name>G3AZY1_CANTC</name>
<keyword evidence="3" id="KW-0547">Nucleotide-binding</keyword>
<feature type="domain" description="Helicase C-terminal" evidence="11">
    <location>
        <begin position="199"/>
        <end position="352"/>
    </location>
</feature>
<organism evidence="13">
    <name type="scientific">Candida tenuis (strain ATCC 10573 / BCRC 21748 / CBS 615 / JCM 9827 / NBRC 10315 / NRRL Y-1498 / VKM Y-70)</name>
    <name type="common">Yeast</name>
    <name type="synonym">Yamadazyma tenuis</name>
    <dbReference type="NCBI Taxonomy" id="590646"/>
    <lineage>
        <taxon>Eukaryota</taxon>
        <taxon>Fungi</taxon>
        <taxon>Dikarya</taxon>
        <taxon>Ascomycota</taxon>
        <taxon>Saccharomycotina</taxon>
        <taxon>Pichiomycetes</taxon>
        <taxon>Debaryomycetaceae</taxon>
        <taxon>Yamadazyma</taxon>
    </lineage>
</organism>
<comment type="catalytic activity">
    <reaction evidence="9">
        <text>ATP + H2O = ADP + phosphate + H(+)</text>
        <dbReference type="Rhea" id="RHEA:13065"/>
        <dbReference type="ChEBI" id="CHEBI:15377"/>
        <dbReference type="ChEBI" id="CHEBI:15378"/>
        <dbReference type="ChEBI" id="CHEBI:30616"/>
        <dbReference type="ChEBI" id="CHEBI:43474"/>
        <dbReference type="ChEBI" id="CHEBI:456216"/>
        <dbReference type="EC" id="3.6.4.13"/>
    </reaction>
</comment>
<keyword evidence="8" id="KW-0496">Mitochondrion</keyword>
<dbReference type="FunFam" id="3.40.50.300:FF:001549">
    <property type="entry name" value="SUV3p ATP-dependent RNA helicase"/>
    <property type="match status" value="1"/>
</dbReference>